<dbReference type="Gene3D" id="1.10.10.10">
    <property type="entry name" value="Winged helix-like DNA-binding domain superfamily/Winged helix DNA-binding domain"/>
    <property type="match status" value="1"/>
</dbReference>
<evidence type="ECO:0000256" key="3">
    <source>
        <dbReference type="PROSITE-ProRule" id="PRU01091"/>
    </source>
</evidence>
<dbReference type="Proteomes" id="UP000236732">
    <property type="component" value="Unassembled WGS sequence"/>
</dbReference>
<dbReference type="SUPFAM" id="SSF48452">
    <property type="entry name" value="TPR-like"/>
    <property type="match status" value="2"/>
</dbReference>
<dbReference type="PRINTS" id="PR00364">
    <property type="entry name" value="DISEASERSIST"/>
</dbReference>
<evidence type="ECO:0000256" key="1">
    <source>
        <dbReference type="ARBA" id="ARBA00005820"/>
    </source>
</evidence>
<proteinExistence type="inferred from homology"/>
<dbReference type="Gene3D" id="1.25.40.10">
    <property type="entry name" value="Tetratricopeptide repeat domain"/>
    <property type="match status" value="2"/>
</dbReference>
<dbReference type="PROSITE" id="PS51755">
    <property type="entry name" value="OMPR_PHOB"/>
    <property type="match status" value="1"/>
</dbReference>
<keyword evidence="6" id="KW-1185">Reference proteome</keyword>
<dbReference type="PANTHER" id="PTHR47691">
    <property type="entry name" value="REGULATOR-RELATED"/>
    <property type="match status" value="1"/>
</dbReference>
<dbReference type="AlphaFoldDB" id="A0A1H6EXM5"/>
<evidence type="ECO:0000259" key="4">
    <source>
        <dbReference type="PROSITE" id="PS51755"/>
    </source>
</evidence>
<evidence type="ECO:0000256" key="2">
    <source>
        <dbReference type="ARBA" id="ARBA00023125"/>
    </source>
</evidence>
<dbReference type="InterPro" id="IPR005158">
    <property type="entry name" value="BTAD"/>
</dbReference>
<feature type="DNA-binding region" description="OmpR/PhoB-type" evidence="3">
    <location>
        <begin position="1"/>
        <end position="96"/>
    </location>
</feature>
<dbReference type="InterPro" id="IPR049945">
    <property type="entry name" value="AAA_22"/>
</dbReference>
<comment type="similarity">
    <text evidence="1">Belongs to the AfsR/DnrI/RedD regulatory family.</text>
</comment>
<dbReference type="InterPro" id="IPR001867">
    <property type="entry name" value="OmpR/PhoB-type_DNA-bd"/>
</dbReference>
<organism evidence="5 6">
    <name type="scientific">Nonomuraea solani</name>
    <dbReference type="NCBI Taxonomy" id="1144553"/>
    <lineage>
        <taxon>Bacteria</taxon>
        <taxon>Bacillati</taxon>
        <taxon>Actinomycetota</taxon>
        <taxon>Actinomycetes</taxon>
        <taxon>Streptosporangiales</taxon>
        <taxon>Streptosporangiaceae</taxon>
        <taxon>Nonomuraea</taxon>
    </lineage>
</organism>
<dbReference type="InterPro" id="IPR027417">
    <property type="entry name" value="P-loop_NTPase"/>
</dbReference>
<dbReference type="InterPro" id="IPR016032">
    <property type="entry name" value="Sig_transdc_resp-reg_C-effctor"/>
</dbReference>
<gene>
    <name evidence="5" type="ORF">SAMN05444920_122112</name>
</gene>
<dbReference type="CDD" id="cd15831">
    <property type="entry name" value="BTAD"/>
    <property type="match status" value="1"/>
</dbReference>
<dbReference type="SMART" id="SM00862">
    <property type="entry name" value="Trans_reg_C"/>
    <property type="match status" value="1"/>
</dbReference>
<dbReference type="SUPFAM" id="SSF52540">
    <property type="entry name" value="P-loop containing nucleoside triphosphate hydrolases"/>
    <property type="match status" value="1"/>
</dbReference>
<dbReference type="RefSeq" id="WP_103962937.1">
    <property type="nucleotide sequence ID" value="NZ_FNVT01000022.1"/>
</dbReference>
<dbReference type="GO" id="GO:0003677">
    <property type="term" value="F:DNA binding"/>
    <property type="evidence" value="ECO:0007669"/>
    <property type="project" value="UniProtKB-UniRule"/>
</dbReference>
<dbReference type="InterPro" id="IPR036388">
    <property type="entry name" value="WH-like_DNA-bd_sf"/>
</dbReference>
<dbReference type="SUPFAM" id="SSF46894">
    <property type="entry name" value="C-terminal effector domain of the bipartite response regulators"/>
    <property type="match status" value="1"/>
</dbReference>
<dbReference type="InterPro" id="IPR058852">
    <property type="entry name" value="HTH_77"/>
</dbReference>
<dbReference type="GO" id="GO:0006355">
    <property type="term" value="P:regulation of DNA-templated transcription"/>
    <property type="evidence" value="ECO:0007669"/>
    <property type="project" value="InterPro"/>
</dbReference>
<dbReference type="Pfam" id="PF25872">
    <property type="entry name" value="HTH_77"/>
    <property type="match status" value="1"/>
</dbReference>
<dbReference type="PANTHER" id="PTHR47691:SF3">
    <property type="entry name" value="HTH-TYPE TRANSCRIPTIONAL REGULATOR RV0890C-RELATED"/>
    <property type="match status" value="1"/>
</dbReference>
<dbReference type="InterPro" id="IPR011990">
    <property type="entry name" value="TPR-like_helical_dom_sf"/>
</dbReference>
<protein>
    <submittedName>
        <fullName evidence="5">Predicted ATPase</fullName>
    </submittedName>
</protein>
<dbReference type="SMART" id="SM01043">
    <property type="entry name" value="BTAD"/>
    <property type="match status" value="1"/>
</dbReference>
<dbReference type="Gene3D" id="3.40.50.300">
    <property type="entry name" value="P-loop containing nucleotide triphosphate hydrolases"/>
    <property type="match status" value="1"/>
</dbReference>
<dbReference type="Pfam" id="PF13401">
    <property type="entry name" value="AAA_22"/>
    <property type="match status" value="1"/>
</dbReference>
<feature type="domain" description="OmpR/PhoB-type" evidence="4">
    <location>
        <begin position="1"/>
        <end position="96"/>
    </location>
</feature>
<dbReference type="OrthoDB" id="3194665at2"/>
<accession>A0A1H6EXM5</accession>
<dbReference type="GO" id="GO:0016887">
    <property type="term" value="F:ATP hydrolysis activity"/>
    <property type="evidence" value="ECO:0007669"/>
    <property type="project" value="InterPro"/>
</dbReference>
<dbReference type="Pfam" id="PF03704">
    <property type="entry name" value="BTAD"/>
    <property type="match status" value="1"/>
</dbReference>
<sequence>MRIGLLGPLEMRAEDGTSVVVRGARLRALLIALALDPGGLVPAGRLIDAVWGERPPAGAGNALQALVSRLRRVLPVESHPAGYRLSVRPETVDAIRFERQVAAARSIRDADRAARMFREALESWRGPALADVAEEAFFAPAVARLAELRLVAMEERAEAALAGSGDEELVVELTSLVAAHPLRERLAGALMRALAVAGRPAEALGVYERTRTVLAGTLGTDPSPELSALHVAVLRGELGEVPRGERARAVPDGVARGRRGVARTNLRAGLTSFVGREAEVARIRELVGAYRLITLTGPGGSGKTRLAVEAGRELVAGMPDGVWLVELAPAGTEADVAQAVAAALGLREGQAGEGVEPVDRLVAALSERGALVVLDNCEHLIDGVAVLAGRLLAACPRLRILATSREPLGITGEALWPVEPLRVPPRVPPGVPSGAGFGGPAGGSSGVACGDEDMTEVLSYPAVRLLEERARAVRPGFELRGATAVAAVRICQALDGIPLAIELAAARLRTMTAEQLAGRLDDRFRLLTSGDRTALPRHQTLRAVIDWSWNLLTEAERVLLRRLAVFARGATVEAAERVCGGSGETLAVLGSLTDKSLLVAAVDGETPRYGMLETIKEYCLERLDEAGERERIRRAHAAYFAELAETADPYLRGREQVVWLDRLADGHDEIEAALRGAIQAGDTGTAVRLVAGAGWYWLLDWWLRGRKAEGVTLAETALAMPGEAGDEERATACAVIAMFNQSGLGDESKAVTWFATARDLAARTERRHPILRLIEPLDRMIWAKGDGQPTAGPAADEHPWVRAMALLSRGIALVGAGRPGEGEGDLEEALAGFRVIGERWGVSHSLTNLADLFACRGELAVAVARYEEAVAVAGEVVGMEDLWKPRLRLAALRWQIGDLDGAGAEVAAVERDAERIGLPEALVTVAYAKAELARWAGDRRAARAYLGRVEQLSRRMPLNWPFRAMLLDAHGHLDARDGEVASARGRRAEALEWGLRSRSAPIVSQILVGVADQALCQGTPREAARLLVAADAVRGTPDLSLPDAARVEAAARAALGERDFTEEARRGRDATMETVRGLAAGVFAAQPQTSGS</sequence>
<evidence type="ECO:0000313" key="5">
    <source>
        <dbReference type="EMBL" id="SEH01861.1"/>
    </source>
</evidence>
<reference evidence="5 6" key="1">
    <citation type="submission" date="2016-10" db="EMBL/GenBank/DDBJ databases">
        <authorList>
            <person name="de Groot N.N."/>
        </authorList>
    </citation>
    <scope>NUCLEOTIDE SEQUENCE [LARGE SCALE GENOMIC DNA]</scope>
    <source>
        <strain evidence="5 6">CGMCC 4.7037</strain>
    </source>
</reference>
<name>A0A1H6EXM5_9ACTN</name>
<keyword evidence="2 3" id="KW-0238">DNA-binding</keyword>
<dbReference type="GO" id="GO:0000160">
    <property type="term" value="P:phosphorelay signal transduction system"/>
    <property type="evidence" value="ECO:0007669"/>
    <property type="project" value="InterPro"/>
</dbReference>
<evidence type="ECO:0000313" key="6">
    <source>
        <dbReference type="Proteomes" id="UP000236732"/>
    </source>
</evidence>
<dbReference type="Pfam" id="PF00486">
    <property type="entry name" value="Trans_reg_C"/>
    <property type="match status" value="1"/>
</dbReference>
<dbReference type="EMBL" id="FNVT01000022">
    <property type="protein sequence ID" value="SEH01861.1"/>
    <property type="molecule type" value="Genomic_DNA"/>
</dbReference>